<feature type="transmembrane region" description="Helical" evidence="1">
    <location>
        <begin position="21"/>
        <end position="48"/>
    </location>
</feature>
<dbReference type="EMBL" id="FOZM01000001">
    <property type="protein sequence ID" value="SFS13098.1"/>
    <property type="molecule type" value="Genomic_DNA"/>
</dbReference>
<name>A0A1I6MBZ5_9RHOB</name>
<keyword evidence="1" id="KW-0472">Membrane</keyword>
<reference evidence="2 3" key="1">
    <citation type="submission" date="2016-10" db="EMBL/GenBank/DDBJ databases">
        <authorList>
            <person name="de Groot N.N."/>
        </authorList>
    </citation>
    <scope>NUCLEOTIDE SEQUENCE [LARGE SCALE GENOMIC DNA]</scope>
    <source>
        <strain evidence="2 3">DSM 29433</strain>
    </source>
</reference>
<evidence type="ECO:0000313" key="2">
    <source>
        <dbReference type="EMBL" id="SFS13098.1"/>
    </source>
</evidence>
<organism evidence="2 3">
    <name type="scientific">Yoonia litorea</name>
    <dbReference type="NCBI Taxonomy" id="1123755"/>
    <lineage>
        <taxon>Bacteria</taxon>
        <taxon>Pseudomonadati</taxon>
        <taxon>Pseudomonadota</taxon>
        <taxon>Alphaproteobacteria</taxon>
        <taxon>Rhodobacterales</taxon>
        <taxon>Paracoccaceae</taxon>
        <taxon>Yoonia</taxon>
    </lineage>
</organism>
<dbReference type="RefSeq" id="WP_090205886.1">
    <property type="nucleotide sequence ID" value="NZ_FOZM01000001.1"/>
</dbReference>
<protein>
    <recommendedName>
        <fullName evidence="4">AsmA-like C-terminal region</fullName>
    </recommendedName>
</protein>
<keyword evidence="1" id="KW-1133">Transmembrane helix</keyword>
<gene>
    <name evidence="2" type="ORF">SAMN05444714_1496</name>
</gene>
<accession>A0A1I6MBZ5</accession>
<evidence type="ECO:0000313" key="3">
    <source>
        <dbReference type="Proteomes" id="UP000198926"/>
    </source>
</evidence>
<dbReference type="STRING" id="1123755.SAMN05444714_1496"/>
<dbReference type="OrthoDB" id="7161641at2"/>
<evidence type="ECO:0008006" key="4">
    <source>
        <dbReference type="Google" id="ProtNLM"/>
    </source>
</evidence>
<proteinExistence type="predicted"/>
<keyword evidence="1" id="KW-0812">Transmembrane</keyword>
<dbReference type="Proteomes" id="UP000198926">
    <property type="component" value="Unassembled WGS sequence"/>
</dbReference>
<keyword evidence="3" id="KW-1185">Reference proteome</keyword>
<sequence length="1095" mass="116502">MADETDDEPRKPAPKRKVMPAWVFWLRAVFVVSLLPLAFLAAAAVMVIDREITAPSWIAERVEERVEEILPGAALDFGRITVRIGRDLHPTVRLVDTKLVDADGLTLTRVPVVEGLISPRGLILQRQLLPQEVRLLGAQVNLRRARDGRVSFAFETGASDVAEGRNLPELLEQFDAVFEIPALAALERVTTEGVIINFDDARAGRSWIIDGGRLSLDLRDGQTRLRGDFALLAGRPDVTTVSLSYTSTRGSAAAQIGLNLDNAVASDLATQSPALTWLEGIDAPISADMRTVLDEDGALGPLNARLEIGAGAFQPNPGTPPVRFENAQAYFSFDPVRDLISFSEMNVTSDWGRLRGDGTAYLRAFEDGLPDAILAQLRLTDVVINPPGFYETAPALPALAVDFRARFNPFVLDIGQITARDADSRLVADGRIAATDAGWDIALDAEMDEVTPERMVAFWPPAMKPRSRDWFAKNVSGGIFEDIVFGFRRAPERETQFAVGFAFEDTAIKFLRHIPPIRGADGVASIEDSRFVISLEDGRVLAPQGGPLSLAGSHMIIEDMRLNPSPATLDLTIDSSLTAALSILNQKPFEYMDKANLPVTVAQGRALTEGQIRWPLMPRPDPADITVAMTSELTSVRSERLLPGRTFVAPRLQVTASRQGVNIAGPVQVGDVSAIGAWDQRFGDPDLPGSRVLANVALSQDFLDEFGIALPPGTIAGRGRGELAVQFGQGTPSFSLTSDLAGLTVGIPAVGWSKGPQTTGNLVIEGRLGPVPEVTRLEIGGGGLQASGAIALDPQGQLDVARFDRVRVGNWLDAPITLQGRGAGQPVGVNILGGAIDLRAARFGAGGGDSGPINIRLDRLQVTEGIALRNFAGAFRSEGGFRGDFTAEVNGAAQVAGAVAPRDGRSAVRVRSADAGDLLRATGLADTVVGGAFDLTLLPSAGAGEFDGFVTVDDIRVRDAPTIAALLDAISVVGLLQQLDGQGLAFDSVEARFRLTPTEVIIAEASAVGPGLGISLDGIYTLASKRIDLQGVVSPFYLVNGLGAFLTRRGEGLIGFNYTIGGTADAPVVGVNPLSALTPGMFREIFRRPAPELSQ</sequence>
<dbReference type="AlphaFoldDB" id="A0A1I6MBZ5"/>
<evidence type="ECO:0000256" key="1">
    <source>
        <dbReference type="SAM" id="Phobius"/>
    </source>
</evidence>